<dbReference type="SUPFAM" id="SSF50129">
    <property type="entry name" value="GroES-like"/>
    <property type="match status" value="1"/>
</dbReference>
<keyword evidence="4" id="KW-0862">Zinc</keyword>
<comment type="similarity">
    <text evidence="2">Belongs to the zinc-containing alcohol dehydrogenase family.</text>
</comment>
<dbReference type="GO" id="GO:0046872">
    <property type="term" value="F:metal ion binding"/>
    <property type="evidence" value="ECO:0007669"/>
    <property type="project" value="UniProtKB-KW"/>
</dbReference>
<keyword evidence="3" id="KW-0479">Metal-binding</keyword>
<dbReference type="Pfam" id="PF08240">
    <property type="entry name" value="ADH_N"/>
    <property type="match status" value="1"/>
</dbReference>
<comment type="cofactor">
    <cofactor evidence="1">
        <name>Zn(2+)</name>
        <dbReference type="ChEBI" id="CHEBI:29105"/>
    </cofactor>
</comment>
<evidence type="ECO:0000313" key="7">
    <source>
        <dbReference type="EMBL" id="NWJ44534.1"/>
    </source>
</evidence>
<dbReference type="Proteomes" id="UP000521676">
    <property type="component" value="Unassembled WGS sequence"/>
</dbReference>
<protein>
    <submittedName>
        <fullName evidence="7">Zinc-binding dehydrogenase</fullName>
    </submittedName>
</protein>
<dbReference type="InterPro" id="IPR020843">
    <property type="entry name" value="ER"/>
</dbReference>
<dbReference type="Proteomes" id="UP001431572">
    <property type="component" value="Chromosome 1"/>
</dbReference>
<dbReference type="EMBL" id="CP128399">
    <property type="protein sequence ID" value="WJW66425.1"/>
    <property type="molecule type" value="Genomic_DNA"/>
</dbReference>
<evidence type="ECO:0000259" key="6">
    <source>
        <dbReference type="SMART" id="SM00829"/>
    </source>
</evidence>
<dbReference type="Gene3D" id="3.90.180.10">
    <property type="entry name" value="Medium-chain alcohol dehydrogenases, catalytic domain"/>
    <property type="match status" value="2"/>
</dbReference>
<evidence type="ECO:0000256" key="5">
    <source>
        <dbReference type="ARBA" id="ARBA00023002"/>
    </source>
</evidence>
<evidence type="ECO:0000313" key="9">
    <source>
        <dbReference type="Proteomes" id="UP000521676"/>
    </source>
</evidence>
<dbReference type="InterPro" id="IPR036291">
    <property type="entry name" value="NAD(P)-bd_dom_sf"/>
</dbReference>
<sequence>MIIRTAQAIVVSSPNRMTFSDVRLRELAPEEVLIRTLYTSISAGTERLLMAGQLVEMANLPFPCIPGYETVGEIVEVGAAVSPNYVGELAFVGGSYGYEGVTPAWGGQASYITTHYSKAYLLNGLDPVAAVAIAPAATAWHGVELIDIKPGELVLVMGQGPIGQLAAQAAKLKGAELIVCDTVQDRLDKAIVGDIKVNITTTSLKSQLPAKVDVMIDATGKMEVIGTNVTAMRDRGRVLLLGFYRRIDLDFAWPFLKELSFHTSREWAVEDVPAVMNAMHLNKIQTGYLFTHRYPVTEYQEAYASALHNPYCLKALINWQ</sequence>
<accession>A0A8T7LR73</accession>
<reference evidence="7 9" key="1">
    <citation type="submission" date="2020-06" db="EMBL/GenBank/DDBJ databases">
        <title>Anoxygenic phototrophic Chloroflexota member uses a Type I reaction center.</title>
        <authorList>
            <person name="Tsuji J.M."/>
            <person name="Shaw N.A."/>
            <person name="Nagashima S."/>
            <person name="Venkiteswaran J."/>
            <person name="Schiff S.L."/>
            <person name="Hanada S."/>
            <person name="Tank M."/>
            <person name="Neufeld J.D."/>
        </authorList>
    </citation>
    <scope>NUCLEOTIDE SEQUENCE [LARGE SCALE GENOMIC DNA]</scope>
    <source>
        <strain evidence="7">L227-S17</strain>
    </source>
</reference>
<dbReference type="PANTHER" id="PTHR43350:SF19">
    <property type="entry name" value="D-GULOSIDE 3-DEHYDROGENASE"/>
    <property type="match status" value="1"/>
</dbReference>
<evidence type="ECO:0000313" key="8">
    <source>
        <dbReference type="EMBL" id="WJW66425.1"/>
    </source>
</evidence>
<keyword evidence="10" id="KW-1185">Reference proteome</keyword>
<gene>
    <name evidence="7" type="ORF">HXX08_01515</name>
    <name evidence="8" type="ORF">OZ401_002223</name>
</gene>
<organism evidence="7 9">
    <name type="scientific">Candidatus Chlorohelix allophototropha</name>
    <dbReference type="NCBI Taxonomy" id="3003348"/>
    <lineage>
        <taxon>Bacteria</taxon>
        <taxon>Bacillati</taxon>
        <taxon>Chloroflexota</taxon>
        <taxon>Chloroflexia</taxon>
        <taxon>Candidatus Chloroheliales</taxon>
        <taxon>Candidatus Chloroheliaceae</taxon>
        <taxon>Candidatus Chlorohelix</taxon>
    </lineage>
</organism>
<evidence type="ECO:0000256" key="1">
    <source>
        <dbReference type="ARBA" id="ARBA00001947"/>
    </source>
</evidence>
<dbReference type="Pfam" id="PF00107">
    <property type="entry name" value="ADH_zinc_N"/>
    <property type="match status" value="1"/>
</dbReference>
<dbReference type="Gene3D" id="3.40.50.720">
    <property type="entry name" value="NAD(P)-binding Rossmann-like Domain"/>
    <property type="match status" value="1"/>
</dbReference>
<feature type="domain" description="Enoyl reductase (ER)" evidence="6">
    <location>
        <begin position="12"/>
        <end position="308"/>
    </location>
</feature>
<evidence type="ECO:0000256" key="3">
    <source>
        <dbReference type="ARBA" id="ARBA00022723"/>
    </source>
</evidence>
<reference evidence="8" key="2">
    <citation type="journal article" date="2024" name="Nature">
        <title>Anoxygenic phototroph of the Chloroflexota uses a type I reaction centre.</title>
        <authorList>
            <person name="Tsuji J.M."/>
            <person name="Shaw N.A."/>
            <person name="Nagashima S."/>
            <person name="Venkiteswaran J.J."/>
            <person name="Schiff S.L."/>
            <person name="Watanabe T."/>
            <person name="Fukui M."/>
            <person name="Hanada S."/>
            <person name="Tank M."/>
            <person name="Neufeld J.D."/>
        </authorList>
    </citation>
    <scope>NUCLEOTIDE SEQUENCE</scope>
    <source>
        <strain evidence="8">L227-S17</strain>
    </source>
</reference>
<evidence type="ECO:0000256" key="4">
    <source>
        <dbReference type="ARBA" id="ARBA00022833"/>
    </source>
</evidence>
<evidence type="ECO:0000256" key="2">
    <source>
        <dbReference type="ARBA" id="ARBA00008072"/>
    </source>
</evidence>
<dbReference type="PANTHER" id="PTHR43350">
    <property type="entry name" value="NAD-DEPENDENT ALCOHOL DEHYDROGENASE"/>
    <property type="match status" value="1"/>
</dbReference>
<dbReference type="AlphaFoldDB" id="A0A8T7LR73"/>
<dbReference type="InterPro" id="IPR013149">
    <property type="entry name" value="ADH-like_C"/>
</dbReference>
<dbReference type="InterPro" id="IPR011032">
    <property type="entry name" value="GroES-like_sf"/>
</dbReference>
<evidence type="ECO:0000313" key="10">
    <source>
        <dbReference type="Proteomes" id="UP001431572"/>
    </source>
</evidence>
<dbReference type="InterPro" id="IPR013154">
    <property type="entry name" value="ADH-like_N"/>
</dbReference>
<keyword evidence="5" id="KW-0560">Oxidoreductase</keyword>
<dbReference type="EMBL" id="JACATZ010000001">
    <property type="protein sequence ID" value="NWJ44534.1"/>
    <property type="molecule type" value="Genomic_DNA"/>
</dbReference>
<name>A0A8T7LR73_9CHLR</name>
<dbReference type="SMART" id="SM00829">
    <property type="entry name" value="PKS_ER"/>
    <property type="match status" value="1"/>
</dbReference>
<dbReference type="RefSeq" id="WP_341468310.1">
    <property type="nucleotide sequence ID" value="NZ_CP128399.1"/>
</dbReference>
<dbReference type="SUPFAM" id="SSF51735">
    <property type="entry name" value="NAD(P)-binding Rossmann-fold domains"/>
    <property type="match status" value="1"/>
</dbReference>
<dbReference type="GO" id="GO:0016491">
    <property type="term" value="F:oxidoreductase activity"/>
    <property type="evidence" value="ECO:0007669"/>
    <property type="project" value="UniProtKB-KW"/>
</dbReference>
<proteinExistence type="inferred from homology"/>